<keyword evidence="3" id="KW-0328">Glycosyltransferase</keyword>
<organism evidence="10 11">
    <name type="scientific">Cetobacterium somerae ATCC BAA-474</name>
    <dbReference type="NCBI Taxonomy" id="1319815"/>
    <lineage>
        <taxon>Bacteria</taxon>
        <taxon>Fusobacteriati</taxon>
        <taxon>Fusobacteriota</taxon>
        <taxon>Fusobacteriia</taxon>
        <taxon>Fusobacteriales</taxon>
        <taxon>Fusobacteriaceae</taxon>
        <taxon>Cetobacterium</taxon>
    </lineage>
</organism>
<keyword evidence="2" id="KW-1003">Cell membrane</keyword>
<dbReference type="eggNOG" id="COG1807">
    <property type="taxonomic scope" value="Bacteria"/>
</dbReference>
<dbReference type="AlphaFoldDB" id="U7VGI9"/>
<evidence type="ECO:0000256" key="5">
    <source>
        <dbReference type="ARBA" id="ARBA00022692"/>
    </source>
</evidence>
<dbReference type="HOGENOM" id="CLU_047219_0_0_0"/>
<dbReference type="GO" id="GO:0005886">
    <property type="term" value="C:plasma membrane"/>
    <property type="evidence" value="ECO:0007669"/>
    <property type="project" value="UniProtKB-SubCell"/>
</dbReference>
<evidence type="ECO:0000256" key="6">
    <source>
        <dbReference type="ARBA" id="ARBA00022989"/>
    </source>
</evidence>
<feature type="transmembrane region" description="Helical" evidence="8">
    <location>
        <begin position="302"/>
        <end position="320"/>
    </location>
</feature>
<feature type="transmembrane region" description="Helical" evidence="8">
    <location>
        <begin position="12"/>
        <end position="31"/>
    </location>
</feature>
<evidence type="ECO:0000313" key="11">
    <source>
        <dbReference type="Proteomes" id="UP000017081"/>
    </source>
</evidence>
<dbReference type="STRING" id="1319815.HMPREF0202_00141"/>
<feature type="domain" description="Glycosyltransferase RgtA/B/C/D-like" evidence="9">
    <location>
        <begin position="65"/>
        <end position="224"/>
    </location>
</feature>
<evidence type="ECO:0000256" key="2">
    <source>
        <dbReference type="ARBA" id="ARBA00022475"/>
    </source>
</evidence>
<proteinExistence type="predicted"/>
<evidence type="ECO:0000256" key="8">
    <source>
        <dbReference type="SAM" id="Phobius"/>
    </source>
</evidence>
<feature type="transmembrane region" description="Helical" evidence="8">
    <location>
        <begin position="118"/>
        <end position="138"/>
    </location>
</feature>
<dbReference type="GO" id="GO:0009103">
    <property type="term" value="P:lipopolysaccharide biosynthetic process"/>
    <property type="evidence" value="ECO:0007669"/>
    <property type="project" value="UniProtKB-ARBA"/>
</dbReference>
<dbReference type="EMBL" id="AXZF01000005">
    <property type="protein sequence ID" value="ERT69938.1"/>
    <property type="molecule type" value="Genomic_DNA"/>
</dbReference>
<evidence type="ECO:0000313" key="10">
    <source>
        <dbReference type="EMBL" id="ERT69938.1"/>
    </source>
</evidence>
<dbReference type="PANTHER" id="PTHR33908:SF11">
    <property type="entry name" value="MEMBRANE PROTEIN"/>
    <property type="match status" value="1"/>
</dbReference>
<feature type="transmembrane region" description="Helical" evidence="8">
    <location>
        <begin position="264"/>
        <end position="290"/>
    </location>
</feature>
<dbReference type="InterPro" id="IPR038731">
    <property type="entry name" value="RgtA/B/C-like"/>
</dbReference>
<keyword evidence="7 8" id="KW-0472">Membrane</keyword>
<dbReference type="Proteomes" id="UP000017081">
    <property type="component" value="Unassembled WGS sequence"/>
</dbReference>
<feature type="transmembrane region" description="Helical" evidence="8">
    <location>
        <begin position="214"/>
        <end position="235"/>
    </location>
</feature>
<evidence type="ECO:0000259" key="9">
    <source>
        <dbReference type="Pfam" id="PF13231"/>
    </source>
</evidence>
<evidence type="ECO:0000256" key="1">
    <source>
        <dbReference type="ARBA" id="ARBA00004651"/>
    </source>
</evidence>
<protein>
    <recommendedName>
        <fullName evidence="9">Glycosyltransferase RgtA/B/C/D-like domain-containing protein</fullName>
    </recommendedName>
</protein>
<evidence type="ECO:0000256" key="7">
    <source>
        <dbReference type="ARBA" id="ARBA00023136"/>
    </source>
</evidence>
<evidence type="ECO:0000256" key="3">
    <source>
        <dbReference type="ARBA" id="ARBA00022676"/>
    </source>
</evidence>
<keyword evidence="11" id="KW-1185">Reference proteome</keyword>
<evidence type="ECO:0000256" key="4">
    <source>
        <dbReference type="ARBA" id="ARBA00022679"/>
    </source>
</evidence>
<accession>U7VGI9</accession>
<keyword evidence="6 8" id="KW-1133">Transmembrane helix</keyword>
<gene>
    <name evidence="10" type="ORF">HMPREF0202_00141</name>
</gene>
<dbReference type="PANTHER" id="PTHR33908">
    <property type="entry name" value="MANNOSYLTRANSFERASE YKCB-RELATED"/>
    <property type="match status" value="1"/>
</dbReference>
<comment type="subcellular location">
    <subcellularLocation>
        <location evidence="1">Cell membrane</location>
        <topology evidence="1">Multi-pass membrane protein</topology>
    </subcellularLocation>
</comment>
<keyword evidence="4" id="KW-0808">Transferase</keyword>
<sequence length="463" mass="54193">MRFKDDTYKERYKLFFIGYFALIIGITFLRFPDLRNELKYFVITEQMVETKNFIILKYFTELYPDKPPIYFWILGLVRYVTRENFYPISLIIANIIPAGITAFLGFKLSKLYWNEKMAYISTAIFITLPYIFGVSLVLRMDTLMTTFIMGSIYLFFSSYSDKKEISLNKSIYFYSCIALGVLVKGGAAFIIPVLTILFYLYLDNNLSYLKKMRLLLGLGIIVTILGIWFLMMLSFPEGKSYIGLILGQETLGRVVKAKTHTRPIYYYLKLLPLTTLPLAPFFIVGLYKSLRNLKNRKKWKKIDKIAFSLFVPNLVFFSLISGKLDIYLLPLYYGIVIVSLRVIERIWSGSKEKVYRILLYINCTILIICAGLLPYYNKNFTIKESIEILKENSEKVYSYRFEDAKNISNEINKNSIENIPLEDLSKMNEGELLLVKKKYKKDISDRSLEELYSNKEYTILIKK</sequence>
<dbReference type="GO" id="GO:0016763">
    <property type="term" value="F:pentosyltransferase activity"/>
    <property type="evidence" value="ECO:0007669"/>
    <property type="project" value="TreeGrafter"/>
</dbReference>
<dbReference type="InterPro" id="IPR050297">
    <property type="entry name" value="LipidA_mod_glycosyltrf_83"/>
</dbReference>
<feature type="transmembrane region" description="Helical" evidence="8">
    <location>
        <begin position="171"/>
        <end position="202"/>
    </location>
</feature>
<feature type="transmembrane region" description="Helical" evidence="8">
    <location>
        <begin position="85"/>
        <end position="106"/>
    </location>
</feature>
<keyword evidence="5 8" id="KW-0812">Transmembrane</keyword>
<name>U7VGI9_9FUSO</name>
<dbReference type="Pfam" id="PF13231">
    <property type="entry name" value="PMT_2"/>
    <property type="match status" value="1"/>
</dbReference>
<dbReference type="RefSeq" id="WP_023049690.1">
    <property type="nucleotide sequence ID" value="NZ_CP173062.2"/>
</dbReference>
<comment type="caution">
    <text evidence="10">The sequence shown here is derived from an EMBL/GenBank/DDBJ whole genome shotgun (WGS) entry which is preliminary data.</text>
</comment>
<reference evidence="10 11" key="1">
    <citation type="submission" date="2013-08" db="EMBL/GenBank/DDBJ databases">
        <authorList>
            <person name="Weinstock G."/>
            <person name="Sodergren E."/>
            <person name="Wylie T."/>
            <person name="Fulton L."/>
            <person name="Fulton R."/>
            <person name="Fronick C."/>
            <person name="O'Laughlin M."/>
            <person name="Godfrey J."/>
            <person name="Miner T."/>
            <person name="Herter B."/>
            <person name="Appelbaum E."/>
            <person name="Cordes M."/>
            <person name="Lek S."/>
            <person name="Wollam A."/>
            <person name="Pepin K.H."/>
            <person name="Palsikar V.B."/>
            <person name="Mitreva M."/>
            <person name="Wilson R.K."/>
        </authorList>
    </citation>
    <scope>NUCLEOTIDE SEQUENCE [LARGE SCALE GENOMIC DNA]</scope>
    <source>
        <strain evidence="10 11">ATCC BAA-474</strain>
    </source>
</reference>
<feature type="transmembrane region" description="Helical" evidence="8">
    <location>
        <begin position="355"/>
        <end position="376"/>
    </location>
</feature>